<dbReference type="Gene3D" id="3.40.390.10">
    <property type="entry name" value="Collagenase (Catalytic Domain)"/>
    <property type="match status" value="1"/>
</dbReference>
<gene>
    <name evidence="1" type="ORF">B0A52_03046</name>
</gene>
<organism evidence="1 2">
    <name type="scientific">Exophiala mesophila</name>
    <name type="common">Black yeast-like fungus</name>
    <dbReference type="NCBI Taxonomy" id="212818"/>
    <lineage>
        <taxon>Eukaryota</taxon>
        <taxon>Fungi</taxon>
        <taxon>Dikarya</taxon>
        <taxon>Ascomycota</taxon>
        <taxon>Pezizomycotina</taxon>
        <taxon>Eurotiomycetes</taxon>
        <taxon>Chaetothyriomycetidae</taxon>
        <taxon>Chaetothyriales</taxon>
        <taxon>Herpotrichiellaceae</taxon>
        <taxon>Exophiala</taxon>
    </lineage>
</organism>
<dbReference type="VEuPathDB" id="FungiDB:PV10_02759"/>
<sequence>MTICEEIFQYPRLATIQNPPPEFANLPGYTCAGLGDRDTDLMLSPAGVLVHEYMHWSYLFRHVPRFNNYIRDGMVQDYKGPHPNSGYGFFNAARLRALSIVENPRFYHDNQVLQNADNYARYALSKYWSFICGKTFGPTQDSQDELRRIPIPGLVEPSQVPFPV</sequence>
<dbReference type="AlphaFoldDB" id="A0A438NCS3"/>
<evidence type="ECO:0000313" key="2">
    <source>
        <dbReference type="Proteomes" id="UP000288859"/>
    </source>
</evidence>
<dbReference type="Proteomes" id="UP000288859">
    <property type="component" value="Unassembled WGS sequence"/>
</dbReference>
<dbReference type="OrthoDB" id="4129415at2759"/>
<protein>
    <recommendedName>
        <fullName evidence="3">Lysine-specific metallo-endopeptidase domain-containing protein</fullName>
    </recommendedName>
</protein>
<evidence type="ECO:0000313" key="1">
    <source>
        <dbReference type="EMBL" id="RVX73404.1"/>
    </source>
</evidence>
<dbReference type="EMBL" id="NAJM01000008">
    <property type="protein sequence ID" value="RVX73404.1"/>
    <property type="molecule type" value="Genomic_DNA"/>
</dbReference>
<evidence type="ECO:0008006" key="3">
    <source>
        <dbReference type="Google" id="ProtNLM"/>
    </source>
</evidence>
<name>A0A438NCS3_EXOME</name>
<dbReference type="GO" id="GO:0008237">
    <property type="term" value="F:metallopeptidase activity"/>
    <property type="evidence" value="ECO:0007669"/>
    <property type="project" value="InterPro"/>
</dbReference>
<dbReference type="InterPro" id="IPR024079">
    <property type="entry name" value="MetalloPept_cat_dom_sf"/>
</dbReference>
<accession>A0A438NCS3</accession>
<reference evidence="1 2" key="1">
    <citation type="submission" date="2017-03" db="EMBL/GenBank/DDBJ databases">
        <title>Genomes of endolithic fungi from Antarctica.</title>
        <authorList>
            <person name="Coleine C."/>
            <person name="Masonjones S."/>
            <person name="Stajich J.E."/>
        </authorList>
    </citation>
    <scope>NUCLEOTIDE SEQUENCE [LARGE SCALE GENOMIC DNA]</scope>
    <source>
        <strain evidence="1 2">CCFEE 6314</strain>
    </source>
</reference>
<proteinExistence type="predicted"/>
<comment type="caution">
    <text evidence="1">The sequence shown here is derived from an EMBL/GenBank/DDBJ whole genome shotgun (WGS) entry which is preliminary data.</text>
</comment>